<dbReference type="AlphaFoldDB" id="E8RW36"/>
<keyword evidence="1" id="KW-1133">Transmembrane helix</keyword>
<evidence type="ECO:0000313" key="4">
    <source>
        <dbReference type="Proteomes" id="UP000001492"/>
    </source>
</evidence>
<feature type="transmembrane region" description="Helical" evidence="1">
    <location>
        <begin position="85"/>
        <end position="102"/>
    </location>
</feature>
<geneLocation type="plasmid" evidence="3 4">
    <name>pASTEX02</name>
</geneLocation>
<dbReference type="RefSeq" id="WP_013481271.1">
    <property type="nucleotide sequence ID" value="NC_014819.1"/>
</dbReference>
<accession>E8RW36</accession>
<keyword evidence="3" id="KW-0614">Plasmid</keyword>
<organism evidence="3 4">
    <name type="scientific">Asticcacaulis excentricus (strain ATCC 15261 / DSM 4724 / KCTC 12464 / NCIMB 9791 / VKM B-1370 / CB 48)</name>
    <dbReference type="NCBI Taxonomy" id="573065"/>
    <lineage>
        <taxon>Bacteria</taxon>
        <taxon>Pseudomonadati</taxon>
        <taxon>Pseudomonadota</taxon>
        <taxon>Alphaproteobacteria</taxon>
        <taxon>Caulobacterales</taxon>
        <taxon>Caulobacteraceae</taxon>
        <taxon>Asticcacaulis</taxon>
    </lineage>
</organism>
<proteinExistence type="predicted"/>
<name>E8RW36_ASTEC</name>
<protein>
    <recommendedName>
        <fullName evidence="2">DUF305 domain-containing protein</fullName>
    </recommendedName>
</protein>
<feature type="transmembrane region" description="Helical" evidence="1">
    <location>
        <begin position="21"/>
        <end position="43"/>
    </location>
</feature>
<dbReference type="Proteomes" id="UP000001492">
    <property type="component" value="Plasmid pASTEX02"/>
</dbReference>
<evidence type="ECO:0000313" key="3">
    <source>
        <dbReference type="EMBL" id="ADU15458.1"/>
    </source>
</evidence>
<dbReference type="InterPro" id="IPR012347">
    <property type="entry name" value="Ferritin-like"/>
</dbReference>
<dbReference type="KEGG" id="aex:Astex_3850"/>
<gene>
    <name evidence="3" type="ordered locus">Astex_3850</name>
</gene>
<keyword evidence="4" id="KW-1185">Reference proteome</keyword>
<feature type="transmembrane region" description="Helical" evidence="1">
    <location>
        <begin position="55"/>
        <end position="73"/>
    </location>
</feature>
<sequence length="165" mass="18608">MEGHESSHVSHDRAMQGKGHYVKFWISLAVNAALMFVLMFVMIDTFSEFIPNLNFLYMAFVMAAPMGIIMLASMPMMYSDNRKNLISYAVLVLLFVASFAFIRHQTFVGNNGFLASMIPHHSGAILMCRNAKITDPEIVTLCGNIVKSQRQEIDEMKAIQARKKP</sequence>
<dbReference type="HOGENOM" id="CLU_113754_1_0_5"/>
<evidence type="ECO:0000259" key="2">
    <source>
        <dbReference type="Pfam" id="PF03713"/>
    </source>
</evidence>
<keyword evidence="1" id="KW-0472">Membrane</keyword>
<keyword evidence="1" id="KW-0812">Transmembrane</keyword>
<dbReference type="OrthoDB" id="517560at2"/>
<dbReference type="Pfam" id="PF03713">
    <property type="entry name" value="DUF305"/>
    <property type="match status" value="1"/>
</dbReference>
<evidence type="ECO:0000256" key="1">
    <source>
        <dbReference type="SAM" id="Phobius"/>
    </source>
</evidence>
<reference evidence="4" key="1">
    <citation type="submission" date="2010-12" db="EMBL/GenBank/DDBJ databases">
        <title>Complete sequence of plasmid 2 of Asticcacaulis excentricus CB 48.</title>
        <authorList>
            <consortium name="US DOE Joint Genome Institute"/>
            <person name="Lucas S."/>
            <person name="Copeland A."/>
            <person name="Lapidus A."/>
            <person name="Cheng J.-F."/>
            <person name="Bruce D."/>
            <person name="Goodwin L."/>
            <person name="Pitluck S."/>
            <person name="Teshima H."/>
            <person name="Davenport K."/>
            <person name="Detter J.C."/>
            <person name="Han C."/>
            <person name="Tapia R."/>
            <person name="Land M."/>
            <person name="Hauser L."/>
            <person name="Jeffries C."/>
            <person name="Kyrpides N."/>
            <person name="Ivanova N."/>
            <person name="Ovchinnikova G."/>
            <person name="Brun Y.V."/>
            <person name="Woyke T."/>
        </authorList>
    </citation>
    <scope>NUCLEOTIDE SEQUENCE [LARGE SCALE GENOMIC DNA]</scope>
    <source>
        <strain evidence="4">ATCC 15261 / DSM 4724 / KCTC 12464 / NCIMB 9791 / VKM B-1370 / CB 48</strain>
        <plasmid evidence="4">pASTEX02</plasmid>
    </source>
</reference>
<dbReference type="InterPro" id="IPR005183">
    <property type="entry name" value="DUF305_CopM-like"/>
</dbReference>
<feature type="domain" description="DUF305" evidence="2">
    <location>
        <begin position="111"/>
        <end position="159"/>
    </location>
</feature>
<dbReference type="EMBL" id="CP002398">
    <property type="protein sequence ID" value="ADU15458.1"/>
    <property type="molecule type" value="Genomic_DNA"/>
</dbReference>
<dbReference type="Gene3D" id="1.20.1260.10">
    <property type="match status" value="1"/>
</dbReference>